<dbReference type="Proteomes" id="UP001523369">
    <property type="component" value="Unassembled WGS sequence"/>
</dbReference>
<keyword evidence="2" id="KW-0963">Cytoplasm</keyword>
<organism evidence="3 4">
    <name type="scientific">Paractinoplanes aksuensis</name>
    <dbReference type="NCBI Taxonomy" id="2939490"/>
    <lineage>
        <taxon>Bacteria</taxon>
        <taxon>Bacillati</taxon>
        <taxon>Actinomycetota</taxon>
        <taxon>Actinomycetes</taxon>
        <taxon>Micromonosporales</taxon>
        <taxon>Micromonosporaceae</taxon>
        <taxon>Paractinoplanes</taxon>
    </lineage>
</organism>
<comment type="caution">
    <text evidence="2">Once thought to be involved in copper homeostasis, experiments in E.coli have shown this is not the case.</text>
</comment>
<evidence type="ECO:0000256" key="1">
    <source>
        <dbReference type="ARBA" id="ARBA00007768"/>
    </source>
</evidence>
<dbReference type="Gene3D" id="3.20.20.380">
    <property type="entry name" value="Copper homeostasis (CutC) domain"/>
    <property type="match status" value="1"/>
</dbReference>
<evidence type="ECO:0000256" key="2">
    <source>
        <dbReference type="HAMAP-Rule" id="MF_00795"/>
    </source>
</evidence>
<evidence type="ECO:0000313" key="3">
    <source>
        <dbReference type="EMBL" id="MCO8269238.1"/>
    </source>
</evidence>
<proteinExistence type="inferred from homology"/>
<comment type="caution">
    <text evidence="3">The sequence shown here is derived from an EMBL/GenBank/DDBJ whole genome shotgun (WGS) entry which is preliminary data.</text>
</comment>
<keyword evidence="4" id="KW-1185">Reference proteome</keyword>
<name>A0ABT1DEJ5_9ACTN</name>
<dbReference type="RefSeq" id="WP_253235378.1">
    <property type="nucleotide sequence ID" value="NZ_JAMYJR010000001.1"/>
</dbReference>
<dbReference type="PANTHER" id="PTHR12598">
    <property type="entry name" value="COPPER HOMEOSTASIS PROTEIN CUTC"/>
    <property type="match status" value="1"/>
</dbReference>
<gene>
    <name evidence="2" type="primary">cutC</name>
    <name evidence="3" type="ORF">M1L60_01385</name>
</gene>
<comment type="subcellular location">
    <subcellularLocation>
        <location evidence="2">Cytoplasm</location>
    </subcellularLocation>
</comment>
<dbReference type="Pfam" id="PF03932">
    <property type="entry name" value="CutC"/>
    <property type="match status" value="1"/>
</dbReference>
<dbReference type="EMBL" id="JAMYJR010000001">
    <property type="protein sequence ID" value="MCO8269238.1"/>
    <property type="molecule type" value="Genomic_DNA"/>
</dbReference>
<reference evidence="3 4" key="1">
    <citation type="submission" date="2022-06" db="EMBL/GenBank/DDBJ databases">
        <title>New Species of the Genus Actinoplanes, ActinopZanes ferrugineus.</title>
        <authorList>
            <person name="Ding P."/>
        </authorList>
    </citation>
    <scope>NUCLEOTIDE SEQUENCE [LARGE SCALE GENOMIC DNA]</scope>
    <source>
        <strain evidence="3 4">TRM88003</strain>
    </source>
</reference>
<dbReference type="HAMAP" id="MF_00795">
    <property type="entry name" value="CutC"/>
    <property type="match status" value="1"/>
</dbReference>
<dbReference type="InterPro" id="IPR005627">
    <property type="entry name" value="CutC-like"/>
</dbReference>
<dbReference type="SUPFAM" id="SSF110395">
    <property type="entry name" value="CutC-like"/>
    <property type="match status" value="1"/>
</dbReference>
<protein>
    <recommendedName>
        <fullName evidence="2">PF03932 family protein CutC</fullName>
    </recommendedName>
</protein>
<dbReference type="InterPro" id="IPR036822">
    <property type="entry name" value="CutC-like_dom_sf"/>
</dbReference>
<dbReference type="PANTHER" id="PTHR12598:SF0">
    <property type="entry name" value="COPPER HOMEOSTASIS PROTEIN CUTC HOMOLOG"/>
    <property type="match status" value="1"/>
</dbReference>
<sequence length="240" mass="24454">MVAFELAVQDAYGLAVAARLPVDRIELCSALPLGGVTPSLGFVEAAVGTPGMPPVHVLVRPRPGGFDYEPAEVATTLSDVRHVVRAGAAGVVVGAVRGGKIDGDFTARVVEAAGEADVTFHRAFDMVEDPYAGLDELVRLGVRRILTSAGGARVADALPALAGLVTAAAGRLEIMAGGGIHPGVVEKIVATGVPAVHASAKRVVRDAVGVSLGTADSAGRETTDEDEARRVIDVLRTLAG</sequence>
<evidence type="ECO:0000313" key="4">
    <source>
        <dbReference type="Proteomes" id="UP001523369"/>
    </source>
</evidence>
<accession>A0ABT1DEJ5</accession>
<comment type="similarity">
    <text evidence="1 2">Belongs to the CutC family.</text>
</comment>